<feature type="domain" description="RNA polymerase sigma-70 region 4" evidence="7">
    <location>
        <begin position="117"/>
        <end position="165"/>
    </location>
</feature>
<dbReference type="SUPFAM" id="SSF88659">
    <property type="entry name" value="Sigma3 and sigma4 domains of RNA polymerase sigma factors"/>
    <property type="match status" value="1"/>
</dbReference>
<dbReference type="GO" id="GO:0003677">
    <property type="term" value="F:DNA binding"/>
    <property type="evidence" value="ECO:0007669"/>
    <property type="project" value="UniProtKB-KW"/>
</dbReference>
<keyword evidence="2" id="KW-0805">Transcription regulation</keyword>
<keyword evidence="4" id="KW-0238">DNA-binding</keyword>
<dbReference type="InterPro" id="IPR013325">
    <property type="entry name" value="RNA_pol_sigma_r2"/>
</dbReference>
<keyword evidence="5" id="KW-0804">Transcription</keyword>
<dbReference type="SUPFAM" id="SSF88946">
    <property type="entry name" value="Sigma2 domain of RNA polymerase sigma factors"/>
    <property type="match status" value="1"/>
</dbReference>
<dbReference type="InterPro" id="IPR007630">
    <property type="entry name" value="RNA_pol_sigma70_r4"/>
</dbReference>
<evidence type="ECO:0000256" key="1">
    <source>
        <dbReference type="ARBA" id="ARBA00010641"/>
    </source>
</evidence>
<name>A0A3D9VAU7_THECX</name>
<dbReference type="InterPro" id="IPR007627">
    <property type="entry name" value="RNA_pol_sigma70_r2"/>
</dbReference>
<evidence type="ECO:0000313" key="9">
    <source>
        <dbReference type="Proteomes" id="UP000256485"/>
    </source>
</evidence>
<dbReference type="Pfam" id="PF04542">
    <property type="entry name" value="Sigma70_r2"/>
    <property type="match status" value="1"/>
</dbReference>
<comment type="similarity">
    <text evidence="1">Belongs to the sigma-70 factor family. ECF subfamily.</text>
</comment>
<dbReference type="EMBL" id="QTUC01000001">
    <property type="protein sequence ID" value="REF36135.1"/>
    <property type="molecule type" value="Genomic_DNA"/>
</dbReference>
<gene>
    <name evidence="8" type="ORF">DFJ64_1535</name>
</gene>
<keyword evidence="9" id="KW-1185">Reference proteome</keyword>
<evidence type="ECO:0000256" key="4">
    <source>
        <dbReference type="ARBA" id="ARBA00023125"/>
    </source>
</evidence>
<dbReference type="InterPro" id="IPR039425">
    <property type="entry name" value="RNA_pol_sigma-70-like"/>
</dbReference>
<keyword evidence="3" id="KW-0731">Sigma factor</keyword>
<dbReference type="NCBIfam" id="TIGR02937">
    <property type="entry name" value="sigma70-ECF"/>
    <property type="match status" value="1"/>
</dbReference>
<accession>A0A3D9VAU7</accession>
<sequence length="179" mass="20148">MSPSETTPDEDLVRELYVQHGSALFGYVLRLVGGDRQRAEDVVQETLLRAWRHREALDPARGSPRMWLATVARNIVVDGERARRARPTEVREDALHALPAEDGDLDRAMLSWEVLDVLAALAPHHREVLLEVYYRGHSVAEAAARLGVPPGTVKSRTYYALRQLRLLLEERGITPEVAL</sequence>
<dbReference type="Gene3D" id="1.10.10.10">
    <property type="entry name" value="Winged helix-like DNA-binding domain superfamily/Winged helix DNA-binding domain"/>
    <property type="match status" value="1"/>
</dbReference>
<dbReference type="Pfam" id="PF04545">
    <property type="entry name" value="Sigma70_r4"/>
    <property type="match status" value="1"/>
</dbReference>
<evidence type="ECO:0000259" key="6">
    <source>
        <dbReference type="Pfam" id="PF04542"/>
    </source>
</evidence>
<dbReference type="RefSeq" id="WP_245941003.1">
    <property type="nucleotide sequence ID" value="NZ_QTUC01000001.1"/>
</dbReference>
<feature type="domain" description="RNA polymerase sigma-70 region 2" evidence="6">
    <location>
        <begin position="16"/>
        <end position="84"/>
    </location>
</feature>
<evidence type="ECO:0000256" key="3">
    <source>
        <dbReference type="ARBA" id="ARBA00023082"/>
    </source>
</evidence>
<evidence type="ECO:0000259" key="7">
    <source>
        <dbReference type="Pfam" id="PF04545"/>
    </source>
</evidence>
<comment type="caution">
    <text evidence="8">The sequence shown here is derived from an EMBL/GenBank/DDBJ whole genome shotgun (WGS) entry which is preliminary data.</text>
</comment>
<dbReference type="PANTHER" id="PTHR43133:SF52">
    <property type="entry name" value="ECF RNA POLYMERASE SIGMA FACTOR SIGL"/>
    <property type="match status" value="1"/>
</dbReference>
<dbReference type="InterPro" id="IPR036388">
    <property type="entry name" value="WH-like_DNA-bd_sf"/>
</dbReference>
<dbReference type="InterPro" id="IPR014284">
    <property type="entry name" value="RNA_pol_sigma-70_dom"/>
</dbReference>
<dbReference type="AlphaFoldDB" id="A0A3D9VAU7"/>
<dbReference type="Proteomes" id="UP000256485">
    <property type="component" value="Unassembled WGS sequence"/>
</dbReference>
<dbReference type="CDD" id="cd06171">
    <property type="entry name" value="Sigma70_r4"/>
    <property type="match status" value="1"/>
</dbReference>
<dbReference type="PANTHER" id="PTHR43133">
    <property type="entry name" value="RNA POLYMERASE ECF-TYPE SIGMA FACTO"/>
    <property type="match status" value="1"/>
</dbReference>
<dbReference type="InterPro" id="IPR013324">
    <property type="entry name" value="RNA_pol_sigma_r3/r4-like"/>
</dbReference>
<reference evidence="8 9" key="1">
    <citation type="submission" date="2018-08" db="EMBL/GenBank/DDBJ databases">
        <title>Sequencing the genomes of 1000 actinobacteria strains.</title>
        <authorList>
            <person name="Klenk H.-P."/>
        </authorList>
    </citation>
    <scope>NUCLEOTIDE SEQUENCE [LARGE SCALE GENOMIC DNA]</scope>
    <source>
        <strain evidence="8 9">DSM 22891</strain>
    </source>
</reference>
<dbReference type="Gene3D" id="1.10.1740.10">
    <property type="match status" value="1"/>
</dbReference>
<dbReference type="NCBIfam" id="NF007227">
    <property type="entry name" value="PRK09645.1"/>
    <property type="match status" value="1"/>
</dbReference>
<organism evidence="8 9">
    <name type="scientific">Thermasporomyces composti</name>
    <dbReference type="NCBI Taxonomy" id="696763"/>
    <lineage>
        <taxon>Bacteria</taxon>
        <taxon>Bacillati</taxon>
        <taxon>Actinomycetota</taxon>
        <taxon>Actinomycetes</taxon>
        <taxon>Propionibacteriales</taxon>
        <taxon>Nocardioidaceae</taxon>
        <taxon>Thermasporomyces</taxon>
    </lineage>
</organism>
<protein>
    <submittedName>
        <fullName evidence="8">RNA polymerase sigma-70 factor (ECF subfamily)</fullName>
    </submittedName>
</protein>
<proteinExistence type="inferred from homology"/>
<dbReference type="GO" id="GO:0006352">
    <property type="term" value="P:DNA-templated transcription initiation"/>
    <property type="evidence" value="ECO:0007669"/>
    <property type="project" value="InterPro"/>
</dbReference>
<evidence type="ECO:0000256" key="5">
    <source>
        <dbReference type="ARBA" id="ARBA00023163"/>
    </source>
</evidence>
<evidence type="ECO:0000313" key="8">
    <source>
        <dbReference type="EMBL" id="REF36135.1"/>
    </source>
</evidence>
<dbReference type="GO" id="GO:0016987">
    <property type="term" value="F:sigma factor activity"/>
    <property type="evidence" value="ECO:0007669"/>
    <property type="project" value="UniProtKB-KW"/>
</dbReference>
<evidence type="ECO:0000256" key="2">
    <source>
        <dbReference type="ARBA" id="ARBA00023015"/>
    </source>
</evidence>